<feature type="region of interest" description="Disordered" evidence="1">
    <location>
        <begin position="1"/>
        <end position="336"/>
    </location>
</feature>
<feature type="compositionally biased region" description="Low complexity" evidence="1">
    <location>
        <begin position="249"/>
        <end position="266"/>
    </location>
</feature>
<feature type="compositionally biased region" description="Basic residues" evidence="1">
    <location>
        <begin position="7"/>
        <end position="22"/>
    </location>
</feature>
<feature type="compositionally biased region" description="Basic and acidic residues" evidence="1">
    <location>
        <begin position="213"/>
        <end position="235"/>
    </location>
</feature>
<evidence type="ECO:0000313" key="2">
    <source>
        <dbReference type="EMBL" id="CAA9392543.1"/>
    </source>
</evidence>
<gene>
    <name evidence="2" type="ORF">AVDCRST_MAG64-1244</name>
</gene>
<organism evidence="2">
    <name type="scientific">uncultured Phycisphaerae bacterium</name>
    <dbReference type="NCBI Taxonomy" id="904963"/>
    <lineage>
        <taxon>Bacteria</taxon>
        <taxon>Pseudomonadati</taxon>
        <taxon>Planctomycetota</taxon>
        <taxon>Phycisphaerae</taxon>
        <taxon>environmental samples</taxon>
    </lineage>
</organism>
<protein>
    <submittedName>
        <fullName evidence="2">Uncharacterized protein</fullName>
    </submittedName>
</protein>
<feature type="non-terminal residue" evidence="2">
    <location>
        <position position="1"/>
    </location>
</feature>
<dbReference type="AlphaFoldDB" id="A0A6J4NNC8"/>
<sequence length="336" mass="36612">ATPPARPQRRQGLARHLRRLGHRRVDVGRERGTGLDRGHPGERRRRRHLDRHGRHLRPRLQRGAGRQGDQGPAGQGADPDQVRHAVGRRARVRPVEDAEQPGRADHRHPQQQAGQHRARGRAEPPPAAGRRDRFVPDPLARPDDTDRRVGRGDGEDPEGRQGAGDRRQQLQREATRGGRPVAEGERVDAGQPAAAVQRDQPGDREGGAALLPADERRDGRLLADGARAADREVRPRAQVPARRPPGELQGVQARGPQGRPGRAGAGEADRGQAPGELRAADRELDVQRAGGHGRAGRRAERRAGRAQRRRDAVRADRGRAAAGPRRVQRGGGVDGV</sequence>
<feature type="compositionally biased region" description="Gly residues" evidence="1">
    <location>
        <begin position="65"/>
        <end position="74"/>
    </location>
</feature>
<proteinExistence type="predicted"/>
<feature type="non-terminal residue" evidence="2">
    <location>
        <position position="336"/>
    </location>
</feature>
<feature type="compositionally biased region" description="Basic and acidic residues" evidence="1">
    <location>
        <begin position="23"/>
        <end position="41"/>
    </location>
</feature>
<reference evidence="2" key="1">
    <citation type="submission" date="2020-02" db="EMBL/GenBank/DDBJ databases">
        <authorList>
            <person name="Meier V. D."/>
        </authorList>
    </citation>
    <scope>NUCLEOTIDE SEQUENCE</scope>
    <source>
        <strain evidence="2">AVDCRST_MAG64</strain>
    </source>
</reference>
<feature type="compositionally biased region" description="Basic and acidic residues" evidence="1">
    <location>
        <begin position="93"/>
        <end position="108"/>
    </location>
</feature>
<feature type="compositionally biased region" description="Basic and acidic residues" evidence="1">
    <location>
        <begin position="297"/>
        <end position="319"/>
    </location>
</feature>
<feature type="compositionally biased region" description="Basic and acidic residues" evidence="1">
    <location>
        <begin position="129"/>
        <end position="188"/>
    </location>
</feature>
<accession>A0A6J4NNC8</accession>
<name>A0A6J4NNC8_9BACT</name>
<dbReference type="EMBL" id="CADCUQ010000288">
    <property type="protein sequence ID" value="CAA9392543.1"/>
    <property type="molecule type" value="Genomic_DNA"/>
</dbReference>
<evidence type="ECO:0000256" key="1">
    <source>
        <dbReference type="SAM" id="MobiDB-lite"/>
    </source>
</evidence>
<feature type="compositionally biased region" description="Basic residues" evidence="1">
    <location>
        <begin position="42"/>
        <end position="60"/>
    </location>
</feature>